<keyword evidence="3" id="KW-1185">Reference proteome</keyword>
<feature type="transmembrane region" description="Helical" evidence="1">
    <location>
        <begin position="20"/>
        <end position="39"/>
    </location>
</feature>
<sequence>MVTEKYSSNLLGFFAGQLGVIRLTVVCLGLILLHFFFFYKDYLEEDVCICTDSYGNEFDFCYRSKENASMIGRKFACEHLEQLYRLELLGAAPSVRITDDLRPVFVTAFSQSHFMEGKRLIASIRKFHKKAIVIVYDLGLTLKGAVRVKRWCRVVYRRFRFEDYPPFFELLHTFRWKPIIIAETLRDYGAVWYMDTSVILEKGDLRHVQTLVTCKARPPISLPFLTADQRDIRESHWNNTSGWDTVQWTANVKECKKSTYLLHSFTGHGIYAATDPALYSYFPVSVEELRKPKAKMYEAGLVFAVKTRETTENVLKWSVLCALEEDCMGTKIIPNACQFNTSDYYTSFARCHRYDQSVVNVLLADSYYYDRHYYSSEITDFFRIQRFLAHTVGNRELKCD</sequence>
<reference evidence="2 3" key="1">
    <citation type="submission" date="2019-10" db="EMBL/GenBank/DDBJ databases">
        <title>Assembly and Annotation for the nematode Trichostrongylus colubriformis.</title>
        <authorList>
            <person name="Martin J."/>
        </authorList>
    </citation>
    <scope>NUCLEOTIDE SEQUENCE [LARGE SCALE GENOMIC DNA]</scope>
    <source>
        <strain evidence="2">G859</strain>
        <tissue evidence="2">Whole worm</tissue>
    </source>
</reference>
<keyword evidence="1" id="KW-1133">Transmembrane helix</keyword>
<dbReference type="EMBL" id="WIXE01004482">
    <property type="protein sequence ID" value="KAK5982999.1"/>
    <property type="molecule type" value="Genomic_DNA"/>
</dbReference>
<keyword evidence="1" id="KW-0472">Membrane</keyword>
<dbReference type="InterPro" id="IPR012444">
    <property type="entry name" value="DUF1647"/>
</dbReference>
<dbReference type="Proteomes" id="UP001331761">
    <property type="component" value="Unassembled WGS sequence"/>
</dbReference>
<name>A0AAN8J310_TRICO</name>
<keyword evidence="1" id="KW-0812">Transmembrane</keyword>
<evidence type="ECO:0000313" key="2">
    <source>
        <dbReference type="EMBL" id="KAK5982999.1"/>
    </source>
</evidence>
<protein>
    <submittedName>
        <fullName evidence="2">Uncharacterized protein</fullName>
    </submittedName>
</protein>
<dbReference type="PANTHER" id="PTHR31389:SF4">
    <property type="entry name" value="LD39211P"/>
    <property type="match status" value="1"/>
</dbReference>
<organism evidence="2 3">
    <name type="scientific">Trichostrongylus colubriformis</name>
    <name type="common">Black scour worm</name>
    <dbReference type="NCBI Taxonomy" id="6319"/>
    <lineage>
        <taxon>Eukaryota</taxon>
        <taxon>Metazoa</taxon>
        <taxon>Ecdysozoa</taxon>
        <taxon>Nematoda</taxon>
        <taxon>Chromadorea</taxon>
        <taxon>Rhabditida</taxon>
        <taxon>Rhabditina</taxon>
        <taxon>Rhabditomorpha</taxon>
        <taxon>Strongyloidea</taxon>
        <taxon>Trichostrongylidae</taxon>
        <taxon>Trichostrongylus</taxon>
    </lineage>
</organism>
<proteinExistence type="predicted"/>
<comment type="caution">
    <text evidence="2">The sequence shown here is derived from an EMBL/GenBank/DDBJ whole genome shotgun (WGS) entry which is preliminary data.</text>
</comment>
<dbReference type="AlphaFoldDB" id="A0AAN8J310"/>
<dbReference type="Pfam" id="PF07801">
    <property type="entry name" value="DUF1647"/>
    <property type="match status" value="1"/>
</dbReference>
<evidence type="ECO:0000313" key="3">
    <source>
        <dbReference type="Proteomes" id="UP001331761"/>
    </source>
</evidence>
<evidence type="ECO:0000256" key="1">
    <source>
        <dbReference type="SAM" id="Phobius"/>
    </source>
</evidence>
<gene>
    <name evidence="2" type="ORF">GCK32_000609</name>
</gene>
<accession>A0AAN8J310</accession>
<dbReference type="PANTHER" id="PTHR31389">
    <property type="entry name" value="LD39211P"/>
    <property type="match status" value="1"/>
</dbReference>